<keyword evidence="2" id="KW-1185">Reference proteome</keyword>
<accession>A0ABR2KXA9</accession>
<organism evidence="1 2">
    <name type="scientific">Tritrichomonas musculus</name>
    <dbReference type="NCBI Taxonomy" id="1915356"/>
    <lineage>
        <taxon>Eukaryota</taxon>
        <taxon>Metamonada</taxon>
        <taxon>Parabasalia</taxon>
        <taxon>Tritrichomonadida</taxon>
        <taxon>Tritrichomonadidae</taxon>
        <taxon>Tritrichomonas</taxon>
    </lineage>
</organism>
<sequence length="209" mass="23842">MSTINSSFGLNLSLLSFELPKNLVKDSDDIRVSITTLPEDNKQAFIISARKIKDPHLTFGVNVTIPQETIPDGFVSDATEKIIIVFRKKSFFYNDPIIAASLIQAKDFPKNLSVPATIKSFDIYEPSHHNEKDKKNSIYDDNRYKKNNRAIIGRMQVQMSLTDPFHLQELDNDEMFDLDGHSVAHHSQFKNGNDTLGDNFFGFRKLNNF</sequence>
<reference evidence="1 2" key="1">
    <citation type="submission" date="2024-04" db="EMBL/GenBank/DDBJ databases">
        <title>Tritrichomonas musculus Genome.</title>
        <authorList>
            <person name="Alves-Ferreira E."/>
            <person name="Grigg M."/>
            <person name="Lorenzi H."/>
            <person name="Galac M."/>
        </authorList>
    </citation>
    <scope>NUCLEOTIDE SEQUENCE [LARGE SCALE GENOMIC DNA]</scope>
    <source>
        <strain evidence="1 2">EAF2021</strain>
    </source>
</reference>
<evidence type="ECO:0000313" key="1">
    <source>
        <dbReference type="EMBL" id="KAK8895732.1"/>
    </source>
</evidence>
<gene>
    <name evidence="1" type="ORF">M9Y10_013616</name>
</gene>
<dbReference type="EMBL" id="JAPFFF010000002">
    <property type="protein sequence ID" value="KAK8895732.1"/>
    <property type="molecule type" value="Genomic_DNA"/>
</dbReference>
<evidence type="ECO:0000313" key="2">
    <source>
        <dbReference type="Proteomes" id="UP001470230"/>
    </source>
</evidence>
<evidence type="ECO:0008006" key="3">
    <source>
        <dbReference type="Google" id="ProtNLM"/>
    </source>
</evidence>
<proteinExistence type="predicted"/>
<protein>
    <recommendedName>
        <fullName evidence="3">MSP domain-containing protein</fullName>
    </recommendedName>
</protein>
<name>A0ABR2KXA9_9EUKA</name>
<comment type="caution">
    <text evidence="1">The sequence shown here is derived from an EMBL/GenBank/DDBJ whole genome shotgun (WGS) entry which is preliminary data.</text>
</comment>
<dbReference type="Proteomes" id="UP001470230">
    <property type="component" value="Unassembled WGS sequence"/>
</dbReference>